<dbReference type="PANTHER" id="PTHR10625">
    <property type="entry name" value="HISTONE DEACETYLASE HDAC1-RELATED"/>
    <property type="match status" value="1"/>
</dbReference>
<dbReference type="GO" id="GO:0003682">
    <property type="term" value="F:chromatin binding"/>
    <property type="evidence" value="ECO:0007669"/>
    <property type="project" value="EnsemblFungi"/>
</dbReference>
<dbReference type="Pfam" id="PF09757">
    <property type="entry name" value="Arb2-like"/>
    <property type="match status" value="1"/>
</dbReference>
<keyword evidence="6" id="KW-0156">Chromatin regulator</keyword>
<feature type="domain" description="Arb2-like" evidence="12">
    <location>
        <begin position="458"/>
        <end position="643"/>
    </location>
</feature>
<proteinExistence type="inferred from homology"/>
<name>A0A0F8CQG1_CERFI</name>
<evidence type="ECO:0000256" key="8">
    <source>
        <dbReference type="ARBA" id="ARBA00023163"/>
    </source>
</evidence>
<comment type="catalytic activity">
    <reaction evidence="10">
        <text>N(6)-acetyl-L-lysyl-[histone] + H2O = L-lysyl-[histone] + acetate</text>
        <dbReference type="Rhea" id="RHEA:58196"/>
        <dbReference type="Rhea" id="RHEA-COMP:9845"/>
        <dbReference type="Rhea" id="RHEA-COMP:11338"/>
        <dbReference type="ChEBI" id="CHEBI:15377"/>
        <dbReference type="ChEBI" id="CHEBI:29969"/>
        <dbReference type="ChEBI" id="CHEBI:30089"/>
        <dbReference type="ChEBI" id="CHEBI:61930"/>
        <dbReference type="EC" id="3.5.1.98"/>
    </reaction>
</comment>
<organism evidence="13 14">
    <name type="scientific">Ceratocystis fimbriata f. sp. platani</name>
    <dbReference type="NCBI Taxonomy" id="88771"/>
    <lineage>
        <taxon>Eukaryota</taxon>
        <taxon>Fungi</taxon>
        <taxon>Dikarya</taxon>
        <taxon>Ascomycota</taxon>
        <taxon>Pezizomycotina</taxon>
        <taxon>Sordariomycetes</taxon>
        <taxon>Hypocreomycetidae</taxon>
        <taxon>Microascales</taxon>
        <taxon>Ceratocystidaceae</taxon>
        <taxon>Ceratocystis</taxon>
    </lineage>
</organism>
<feature type="domain" description="Histone deacetylase" evidence="11">
    <location>
        <begin position="51"/>
        <end position="375"/>
    </location>
</feature>
<dbReference type="GO" id="GO:0000122">
    <property type="term" value="P:negative regulation of transcription by RNA polymerase II"/>
    <property type="evidence" value="ECO:0007669"/>
    <property type="project" value="EnsemblFungi"/>
</dbReference>
<dbReference type="InterPro" id="IPR023696">
    <property type="entry name" value="Ureohydrolase_dom_sf"/>
</dbReference>
<evidence type="ECO:0000313" key="13">
    <source>
        <dbReference type="EMBL" id="KKF92982.1"/>
    </source>
</evidence>
<sequence>MGDEPASTSNGYSLGSSLKQVVRRGLLPTGCCYDDRMKLHVNADWSPHPHHPEDPRRIEEIFNTFKKNGLIYTGPPERLPEILRDNPTRYMWRIPAREARQDEILLAHQPAHYAFVKSLTSKSYAELRRLTKEMDQGRTSLYVGSMSYYAALLSAGGAIETLKHVVEGRLRNAFAVIRPPGHHAEKDEPMGFCFFNNVPVAVRLCQMDYPETCRKVMILDWDVHHGNGIQNIFYEDPNVLYVSLHVYENGTFYPGKPKDGVPDGGLSNCGRGPGIGRNVNIGWHSQGMGDGEYMAAFQRIIMPIAREFNPDLVVISAGFDAADGDELGGCFVTPACYAHMTHMLMSLAEGKVAVCLEGGYNLKAISISALSVARTLMGEPPPRIEIPRINKEASRVLAKVQSYQAQYWDCMRPGIVNIRDDVSKLNASRLHDVVRNHQRQHLQQKHQMVPLYIHRENMSHVDELAQYIGWAIENGFGVIDINIPSYIAKDDEQQEAFMPRVAERVLESEMNDLVCYIWDNYLQLYDQCDEIFLMGVGNAYLGIRTLLTGRVDCKKRISGVVNFVTGTLKAVKSDVDEGLSAWYKENSRIYVGADHACWNDEMLKRKVTKRRFGTVIESKMNGLNHMLHEHAKEAQEWIMERVEVAGETTEDDNMLQD</sequence>
<dbReference type="PIRSF" id="PIRSF037919">
    <property type="entry name" value="HDAC_II_yeast"/>
    <property type="match status" value="1"/>
</dbReference>
<dbReference type="GO" id="GO:0005730">
    <property type="term" value="C:nucleolus"/>
    <property type="evidence" value="ECO:0007669"/>
    <property type="project" value="EnsemblFungi"/>
</dbReference>
<dbReference type="EMBL" id="LBBL01000292">
    <property type="protein sequence ID" value="KKF92982.1"/>
    <property type="molecule type" value="Genomic_DNA"/>
</dbReference>
<dbReference type="GO" id="GO:0000183">
    <property type="term" value="P:rDNA heterochromatin formation"/>
    <property type="evidence" value="ECO:0007669"/>
    <property type="project" value="EnsemblFungi"/>
</dbReference>
<dbReference type="GO" id="GO:0005721">
    <property type="term" value="C:pericentric heterochromatin"/>
    <property type="evidence" value="ECO:0007669"/>
    <property type="project" value="EnsemblFungi"/>
</dbReference>
<keyword evidence="14" id="KW-1185">Reference proteome</keyword>
<keyword evidence="5 13" id="KW-0378">Hydrolase</keyword>
<dbReference type="GO" id="GO:1990342">
    <property type="term" value="C:heterochromatin island"/>
    <property type="evidence" value="ECO:0007669"/>
    <property type="project" value="EnsemblFungi"/>
</dbReference>
<protein>
    <recommendedName>
        <fullName evidence="3">histone deacetylase</fullName>
        <ecNumber evidence="3">3.5.1.98</ecNumber>
    </recommendedName>
</protein>
<evidence type="ECO:0000256" key="1">
    <source>
        <dbReference type="ARBA" id="ARBA00004123"/>
    </source>
</evidence>
<dbReference type="GO" id="GO:0033553">
    <property type="term" value="C:rDNA heterochromatin"/>
    <property type="evidence" value="ECO:0007669"/>
    <property type="project" value="EnsemblFungi"/>
</dbReference>
<dbReference type="InterPro" id="IPR023801">
    <property type="entry name" value="His_deacetylse_dom"/>
</dbReference>
<evidence type="ECO:0000259" key="12">
    <source>
        <dbReference type="Pfam" id="PF09757"/>
    </source>
</evidence>
<keyword evidence="7" id="KW-0805">Transcription regulation</keyword>
<dbReference type="SUPFAM" id="SSF52768">
    <property type="entry name" value="Arginase/deacetylase"/>
    <property type="match status" value="1"/>
</dbReference>
<keyword evidence="8" id="KW-0804">Transcription</keyword>
<dbReference type="GO" id="GO:0070823">
    <property type="term" value="C:HDA1 complex"/>
    <property type="evidence" value="ECO:0007669"/>
    <property type="project" value="EnsemblFungi"/>
</dbReference>
<dbReference type="AlphaFoldDB" id="A0A0F8CQG1"/>
<accession>A0A0F8CQG1</accession>
<dbReference type="GO" id="GO:0030466">
    <property type="term" value="P:silent mating-type cassette heterochromatin formation"/>
    <property type="evidence" value="ECO:0007669"/>
    <property type="project" value="EnsemblFungi"/>
</dbReference>
<dbReference type="GO" id="GO:0140720">
    <property type="term" value="C:subtelomeric heterochromatin"/>
    <property type="evidence" value="ECO:0007669"/>
    <property type="project" value="EnsemblFungi"/>
</dbReference>
<dbReference type="InterPro" id="IPR037138">
    <property type="entry name" value="His_deacetylse_dom_sf"/>
</dbReference>
<dbReference type="GO" id="GO:0000791">
    <property type="term" value="C:euchromatin"/>
    <property type="evidence" value="ECO:0007669"/>
    <property type="project" value="EnsemblFungi"/>
</dbReference>
<keyword evidence="9" id="KW-0539">Nucleus</keyword>
<dbReference type="FunFam" id="3.40.800.20:FF:000005">
    <property type="entry name" value="histone deacetylase 6"/>
    <property type="match status" value="1"/>
</dbReference>
<comment type="caution">
    <text evidence="13">The sequence shown here is derived from an EMBL/GenBank/DDBJ whole genome shotgun (WGS) entry which is preliminary data.</text>
</comment>
<dbReference type="Pfam" id="PF00850">
    <property type="entry name" value="Hist_deacetyl"/>
    <property type="match status" value="1"/>
</dbReference>
<evidence type="ECO:0000256" key="4">
    <source>
        <dbReference type="ARBA" id="ARBA00022491"/>
    </source>
</evidence>
<comment type="subcellular location">
    <subcellularLocation>
        <location evidence="1">Nucleus</location>
    </subcellularLocation>
</comment>
<comment type="similarity">
    <text evidence="2">Belongs to the histone deacetylase family. HD type 2 subfamily.</text>
</comment>
<evidence type="ECO:0000256" key="7">
    <source>
        <dbReference type="ARBA" id="ARBA00023015"/>
    </source>
</evidence>
<dbReference type="GO" id="GO:1902794">
    <property type="term" value="P:siRNA-independent facultative heterochromatin formation"/>
    <property type="evidence" value="ECO:0007669"/>
    <property type="project" value="EnsemblFungi"/>
</dbReference>
<dbReference type="OrthoDB" id="424012at2759"/>
<dbReference type="GO" id="GO:0031509">
    <property type="term" value="P:subtelomeric heterochromatin formation"/>
    <property type="evidence" value="ECO:0007669"/>
    <property type="project" value="EnsemblFungi"/>
</dbReference>
<evidence type="ECO:0000259" key="11">
    <source>
        <dbReference type="Pfam" id="PF00850"/>
    </source>
</evidence>
<dbReference type="GO" id="GO:0042802">
    <property type="term" value="F:identical protein binding"/>
    <property type="evidence" value="ECO:0007669"/>
    <property type="project" value="EnsemblFungi"/>
</dbReference>
<dbReference type="PRINTS" id="PR01270">
    <property type="entry name" value="HDASUPER"/>
</dbReference>
<dbReference type="Gene3D" id="3.40.800.20">
    <property type="entry name" value="Histone deacetylase domain"/>
    <property type="match status" value="1"/>
</dbReference>
<keyword evidence="4" id="KW-0678">Repressor</keyword>
<dbReference type="InterPro" id="IPR000286">
    <property type="entry name" value="HDACs"/>
</dbReference>
<evidence type="ECO:0000313" key="14">
    <source>
        <dbReference type="Proteomes" id="UP000034841"/>
    </source>
</evidence>
<evidence type="ECO:0000256" key="6">
    <source>
        <dbReference type="ARBA" id="ARBA00022853"/>
    </source>
</evidence>
<dbReference type="GO" id="GO:0070824">
    <property type="term" value="C:SHREC complex"/>
    <property type="evidence" value="ECO:0007669"/>
    <property type="project" value="EnsemblFungi"/>
</dbReference>
<dbReference type="EC" id="3.5.1.98" evidence="3"/>
<dbReference type="GO" id="GO:0031934">
    <property type="term" value="C:mating-type region heterochromatin"/>
    <property type="evidence" value="ECO:0007669"/>
    <property type="project" value="EnsemblFungi"/>
</dbReference>
<dbReference type="GO" id="GO:0045944">
    <property type="term" value="P:positive regulation of transcription by RNA polymerase II"/>
    <property type="evidence" value="ECO:0007669"/>
    <property type="project" value="EnsemblFungi"/>
</dbReference>
<dbReference type="InterPro" id="IPR019154">
    <property type="entry name" value="Arb2-like_domain"/>
</dbReference>
<evidence type="ECO:0000256" key="9">
    <source>
        <dbReference type="ARBA" id="ARBA00023242"/>
    </source>
</evidence>
<dbReference type="GO" id="GO:0031508">
    <property type="term" value="P:pericentric heterochromatin formation"/>
    <property type="evidence" value="ECO:0007669"/>
    <property type="project" value="EnsemblFungi"/>
</dbReference>
<dbReference type="Proteomes" id="UP000034841">
    <property type="component" value="Unassembled WGS sequence"/>
</dbReference>
<evidence type="ECO:0000256" key="5">
    <source>
        <dbReference type="ARBA" id="ARBA00022801"/>
    </source>
</evidence>
<dbReference type="GO" id="GO:0031078">
    <property type="term" value="F:histone H3K14 deacetylase activity, hydrolytic mechanism"/>
    <property type="evidence" value="ECO:0007669"/>
    <property type="project" value="EnsemblFungi"/>
</dbReference>
<reference evidence="13 14" key="1">
    <citation type="submission" date="2015-04" db="EMBL/GenBank/DDBJ databases">
        <title>Genome sequence of Ceratocystis platani, a major pathogen of plane trees.</title>
        <authorList>
            <person name="Belbahri L."/>
        </authorList>
    </citation>
    <scope>NUCLEOTIDE SEQUENCE [LARGE SCALE GENOMIC DNA]</scope>
    <source>
        <strain evidence="13 14">CFO</strain>
    </source>
</reference>
<gene>
    <name evidence="13" type="primary">clr3</name>
    <name evidence="13" type="ORF">CFO_g4667</name>
</gene>
<evidence type="ECO:0000256" key="2">
    <source>
        <dbReference type="ARBA" id="ARBA00007738"/>
    </source>
</evidence>
<dbReference type="PANTHER" id="PTHR10625:SF5">
    <property type="entry name" value="HISTONE DEACETYLASE"/>
    <property type="match status" value="1"/>
</dbReference>
<evidence type="ECO:0000256" key="10">
    <source>
        <dbReference type="ARBA" id="ARBA00048287"/>
    </source>
</evidence>
<evidence type="ECO:0000256" key="3">
    <source>
        <dbReference type="ARBA" id="ARBA00012111"/>
    </source>
</evidence>
<dbReference type="InterPro" id="IPR017321">
    <property type="entry name" value="Hist_deAcase_II_yeast"/>
</dbReference>